<sequence>MPPSLVRSHADGPVRPFGRDAARPGTPPVGVPPRGGGRHRARTRPGASVVDHVGLPWLVGLGVVLLLVVTLSVWTLLAGRVDTIRDVARYPGTAPAEWGPAATWASPPLLPDVDPVVVGGDAVALVSSDRTLLLVSAADGTVRWRAALPEGDVHGEPALTRIDGTDVLALHVGGRLRWWETADGTHHETGIPEGSIVSTLGEVPLVATGSQVTPMTTRHARPVSVPPGMVALAAHEDGQITLAGPTGWAHLGPDGATRSHGGWENASSPAPTVLGYTGGFVLLVRPDAGGGPATVEAHADRTTDVRHVFGGPVVLPPDGRVTWSASPSGSWGVLGRALVDLRTGRVDDLGGWSTSTVTADRAYGHIEGQTVVVGPSIPRGVLASGEAIPVALTTAGALVRGPAPHTDTSAGTDPRRRDDTVYLLPARRTAS</sequence>
<dbReference type="SUPFAM" id="SSF50998">
    <property type="entry name" value="Quinoprotein alcohol dehydrogenase-like"/>
    <property type="match status" value="1"/>
</dbReference>
<feature type="region of interest" description="Disordered" evidence="1">
    <location>
        <begin position="399"/>
        <end position="418"/>
    </location>
</feature>
<dbReference type="Proteomes" id="UP000004367">
    <property type="component" value="Unassembled WGS sequence"/>
</dbReference>
<gene>
    <name evidence="3" type="ORF">MOPEL_029_00790</name>
</gene>
<dbReference type="InterPro" id="IPR015943">
    <property type="entry name" value="WD40/YVTN_repeat-like_dom_sf"/>
</dbReference>
<evidence type="ECO:0000313" key="4">
    <source>
        <dbReference type="Proteomes" id="UP000004367"/>
    </source>
</evidence>
<comment type="caution">
    <text evidence="3">The sequence shown here is derived from an EMBL/GenBank/DDBJ whole genome shotgun (WGS) entry which is preliminary data.</text>
</comment>
<dbReference type="AlphaFoldDB" id="H5UPZ3"/>
<protein>
    <recommendedName>
        <fullName evidence="5">Pyrrolo-quinoline quinone</fullName>
    </recommendedName>
</protein>
<dbReference type="eggNOG" id="ENOG5031XK8">
    <property type="taxonomic scope" value="Bacteria"/>
</dbReference>
<proteinExistence type="predicted"/>
<feature type="region of interest" description="Disordered" evidence="1">
    <location>
        <begin position="1"/>
        <end position="45"/>
    </location>
</feature>
<dbReference type="EMBL" id="BAFE01000027">
    <property type="protein sequence ID" value="GAB47798.1"/>
    <property type="molecule type" value="Genomic_DNA"/>
</dbReference>
<reference evidence="3 4" key="1">
    <citation type="submission" date="2012-02" db="EMBL/GenBank/DDBJ databases">
        <title>Whole genome shotgun sequence of Mobilicoccus pelagius NBRC 104925.</title>
        <authorList>
            <person name="Yoshida Y."/>
            <person name="Hosoyama A."/>
            <person name="Tsuchikane K."/>
            <person name="Katsumata H."/>
            <person name="Yamazaki S."/>
            <person name="Fujita N."/>
        </authorList>
    </citation>
    <scope>NUCLEOTIDE SEQUENCE [LARGE SCALE GENOMIC DNA]</scope>
    <source>
        <strain evidence="3 4">NBRC 104925</strain>
    </source>
</reference>
<evidence type="ECO:0000313" key="3">
    <source>
        <dbReference type="EMBL" id="GAB47798.1"/>
    </source>
</evidence>
<dbReference type="Gene3D" id="2.130.10.10">
    <property type="entry name" value="YVTN repeat-like/Quinoprotein amine dehydrogenase"/>
    <property type="match status" value="1"/>
</dbReference>
<keyword evidence="2" id="KW-0472">Membrane</keyword>
<evidence type="ECO:0008006" key="5">
    <source>
        <dbReference type="Google" id="ProtNLM"/>
    </source>
</evidence>
<feature type="compositionally biased region" description="Basic and acidic residues" evidence="1">
    <location>
        <begin position="8"/>
        <end position="22"/>
    </location>
</feature>
<accession>H5UPZ3</accession>
<name>H5UPZ3_9MICO</name>
<keyword evidence="2" id="KW-0812">Transmembrane</keyword>
<keyword evidence="2" id="KW-1133">Transmembrane helix</keyword>
<organism evidence="3 4">
    <name type="scientific">Mobilicoccus pelagius NBRC 104925</name>
    <dbReference type="NCBI Taxonomy" id="1089455"/>
    <lineage>
        <taxon>Bacteria</taxon>
        <taxon>Bacillati</taxon>
        <taxon>Actinomycetota</taxon>
        <taxon>Actinomycetes</taxon>
        <taxon>Micrococcales</taxon>
        <taxon>Dermatophilaceae</taxon>
        <taxon>Mobilicoccus</taxon>
    </lineage>
</organism>
<dbReference type="RefSeq" id="WP_009481696.1">
    <property type="nucleotide sequence ID" value="NZ_BAFE01000027.1"/>
</dbReference>
<evidence type="ECO:0000256" key="2">
    <source>
        <dbReference type="SAM" id="Phobius"/>
    </source>
</evidence>
<evidence type="ECO:0000256" key="1">
    <source>
        <dbReference type="SAM" id="MobiDB-lite"/>
    </source>
</evidence>
<dbReference type="InterPro" id="IPR011047">
    <property type="entry name" value="Quinoprotein_ADH-like_sf"/>
</dbReference>
<feature type="transmembrane region" description="Helical" evidence="2">
    <location>
        <begin position="55"/>
        <end position="77"/>
    </location>
</feature>
<dbReference type="STRING" id="1089455.MOPEL_029_00790"/>
<dbReference type="OrthoDB" id="5146153at2"/>
<keyword evidence="4" id="KW-1185">Reference proteome</keyword>